<dbReference type="Proteomes" id="UP001221757">
    <property type="component" value="Unassembled WGS sequence"/>
</dbReference>
<feature type="non-terminal residue" evidence="1">
    <location>
        <position position="1"/>
    </location>
</feature>
<evidence type="ECO:0000313" key="1">
    <source>
        <dbReference type="EMBL" id="KAJ7629539.1"/>
    </source>
</evidence>
<feature type="non-terminal residue" evidence="1">
    <location>
        <position position="642"/>
    </location>
</feature>
<evidence type="ECO:0000313" key="2">
    <source>
        <dbReference type="Proteomes" id="UP001221757"/>
    </source>
</evidence>
<proteinExistence type="predicted"/>
<comment type="caution">
    <text evidence="1">The sequence shown here is derived from an EMBL/GenBank/DDBJ whole genome shotgun (WGS) entry which is preliminary data.</text>
</comment>
<keyword evidence="2" id="KW-1185">Reference proteome</keyword>
<organism evidence="1 2">
    <name type="scientific">Mycena rosella</name>
    <name type="common">Pink bonnet</name>
    <name type="synonym">Agaricus rosellus</name>
    <dbReference type="NCBI Taxonomy" id="1033263"/>
    <lineage>
        <taxon>Eukaryota</taxon>
        <taxon>Fungi</taxon>
        <taxon>Dikarya</taxon>
        <taxon>Basidiomycota</taxon>
        <taxon>Agaricomycotina</taxon>
        <taxon>Agaricomycetes</taxon>
        <taxon>Agaricomycetidae</taxon>
        <taxon>Agaricales</taxon>
        <taxon>Marasmiineae</taxon>
        <taxon>Mycenaceae</taxon>
        <taxon>Mycena</taxon>
    </lineage>
</organism>
<protein>
    <submittedName>
        <fullName evidence="1">Uncharacterized protein</fullName>
    </submittedName>
</protein>
<accession>A0AAD7BSY3</accession>
<dbReference type="AlphaFoldDB" id="A0AAD7BSY3"/>
<reference evidence="1" key="1">
    <citation type="submission" date="2023-03" db="EMBL/GenBank/DDBJ databases">
        <title>Massive genome expansion in bonnet fungi (Mycena s.s.) driven by repeated elements and novel gene families across ecological guilds.</title>
        <authorList>
            <consortium name="Lawrence Berkeley National Laboratory"/>
            <person name="Harder C.B."/>
            <person name="Miyauchi S."/>
            <person name="Viragh M."/>
            <person name="Kuo A."/>
            <person name="Thoen E."/>
            <person name="Andreopoulos B."/>
            <person name="Lu D."/>
            <person name="Skrede I."/>
            <person name="Drula E."/>
            <person name="Henrissat B."/>
            <person name="Morin E."/>
            <person name="Kohler A."/>
            <person name="Barry K."/>
            <person name="LaButti K."/>
            <person name="Morin E."/>
            <person name="Salamov A."/>
            <person name="Lipzen A."/>
            <person name="Mereny Z."/>
            <person name="Hegedus B."/>
            <person name="Baldrian P."/>
            <person name="Stursova M."/>
            <person name="Weitz H."/>
            <person name="Taylor A."/>
            <person name="Grigoriev I.V."/>
            <person name="Nagy L.G."/>
            <person name="Martin F."/>
            <person name="Kauserud H."/>
        </authorList>
    </citation>
    <scope>NUCLEOTIDE SEQUENCE</scope>
    <source>
        <strain evidence="1">CBHHK067</strain>
    </source>
</reference>
<sequence length="642" mass="71588">NLVRKLGNCVKKLTDYRRLAFAVAESNFPRLQQLLSTGLRNGASPRKLINLLGDVAEGSVNYNPRPSTDTRTIDIALMSYILGGRKLLYALSHGTGLPSLRTLRRHCAFTRIMPTVGMIRVDEIIHNIREVILKPREAAEPKRTKLRGVSLMVDEVALEERAVHFRHTNSVGGLCWRHSPTAGLVLNSYEAALKLAKDIKDGHVHLAKEMTVVAAKCFGESGTYPIAAFPTCKVQAQDARTIFQIVTSTWNQFAASTVGPLWSWATDGDMVRRVSGYKEFLSQKLKPTSPIYGTLAGMAGLNLYTGFNEVTLDFDFKHIFKRKSCICTCLRSQAGIILNNGRLINPAMLARYLIRLPQQTSDTVHKLLFPDDPQDVPRAIELMQAAIDLGNLDYGTIDADTCADVDALRLLGAVIKSLLEPFINTKMSLTEQFTSLSTFAHLSFSLFRVSRTDYMSNQLYGDSQTMIKNAIFCLAKQQQLDPTDPFYLFETGDDPLERLFGKMRMDGGHNSAMNYSQAIDRLGHACDLQGAFMRNPDLEQGERRLSMSRSEGVDHLTMKSWTGDLVAGHCSLPATWAAGRDIAIEILSKTPIDPAEYDYYKIFAYEEHDDEEPDLRVDMLRVFGQGIYPGVDDLVDRSAIPS</sequence>
<dbReference type="EMBL" id="JARKIE010000543">
    <property type="protein sequence ID" value="KAJ7629539.1"/>
    <property type="molecule type" value="Genomic_DNA"/>
</dbReference>
<gene>
    <name evidence="1" type="ORF">B0H17DRAFT_862936</name>
</gene>
<name>A0AAD7BSY3_MYCRO</name>